<reference evidence="2" key="1">
    <citation type="journal article" date="2017" name="Gigascience">
        <title>The genome draft of coconut (Cocos nucifera).</title>
        <authorList>
            <person name="Xiao Y."/>
            <person name="Xu P."/>
            <person name="Fan H."/>
            <person name="Baudouin L."/>
            <person name="Xia W."/>
            <person name="Bocs S."/>
            <person name="Xu J."/>
            <person name="Li Q."/>
            <person name="Guo A."/>
            <person name="Zhou L."/>
            <person name="Li J."/>
            <person name="Wu Y."/>
            <person name="Ma Z."/>
            <person name="Armero A."/>
            <person name="Issali A.E."/>
            <person name="Liu N."/>
            <person name="Peng M."/>
            <person name="Yang Y."/>
        </authorList>
    </citation>
    <scope>NUCLEOTIDE SEQUENCE</scope>
    <source>
        <tissue evidence="2">Spear leaf of Hainan Tall coconut</tissue>
    </source>
</reference>
<comment type="caution">
    <text evidence="2">The sequence shown here is derived from an EMBL/GenBank/DDBJ whole genome shotgun (WGS) entry which is preliminary data.</text>
</comment>
<dbReference type="EMBL" id="CM017878">
    <property type="protein sequence ID" value="KAG1354958.1"/>
    <property type="molecule type" value="Genomic_DNA"/>
</dbReference>
<protein>
    <submittedName>
        <fullName evidence="2">Uncharacterized protein</fullName>
    </submittedName>
</protein>
<evidence type="ECO:0000313" key="3">
    <source>
        <dbReference type="Proteomes" id="UP000797356"/>
    </source>
</evidence>
<evidence type="ECO:0000313" key="2">
    <source>
        <dbReference type="EMBL" id="KAG1354958.1"/>
    </source>
</evidence>
<reference evidence="2" key="2">
    <citation type="submission" date="2019-07" db="EMBL/GenBank/DDBJ databases">
        <authorList>
            <person name="Yang Y."/>
            <person name="Bocs S."/>
            <person name="Baudouin L."/>
        </authorList>
    </citation>
    <scope>NUCLEOTIDE SEQUENCE</scope>
    <source>
        <tissue evidence="2">Spear leaf of Hainan Tall coconut</tissue>
    </source>
</reference>
<keyword evidence="3" id="KW-1185">Reference proteome</keyword>
<keyword evidence="1" id="KW-0175">Coiled coil</keyword>
<proteinExistence type="predicted"/>
<name>A0A8K0IGV3_COCNU</name>
<dbReference type="AlphaFoldDB" id="A0A8K0IGV3"/>
<organism evidence="2 3">
    <name type="scientific">Cocos nucifera</name>
    <name type="common">Coconut palm</name>
    <dbReference type="NCBI Taxonomy" id="13894"/>
    <lineage>
        <taxon>Eukaryota</taxon>
        <taxon>Viridiplantae</taxon>
        <taxon>Streptophyta</taxon>
        <taxon>Embryophyta</taxon>
        <taxon>Tracheophyta</taxon>
        <taxon>Spermatophyta</taxon>
        <taxon>Magnoliopsida</taxon>
        <taxon>Liliopsida</taxon>
        <taxon>Arecaceae</taxon>
        <taxon>Arecoideae</taxon>
        <taxon>Cocoseae</taxon>
        <taxon>Attaleinae</taxon>
        <taxon>Cocos</taxon>
    </lineage>
</organism>
<gene>
    <name evidence="2" type="ORF">COCNU_07G010700</name>
</gene>
<feature type="coiled-coil region" evidence="1">
    <location>
        <begin position="27"/>
        <end position="56"/>
    </location>
</feature>
<sequence length="143" mass="16050">MEEKMMENDSLQGALQKEELVLIGLKVALALKEKKKKEAEIKIAELKVRMSKSILEVAAQAMEEFKASFEITDLNIAFGQKAFIKGFKLCKGRMVWRFPKLDLNFLEEEPDKKVGPSGATSDPSLAEVIFESFVLVAEVPEPM</sequence>
<accession>A0A8K0IGV3</accession>
<evidence type="ECO:0000256" key="1">
    <source>
        <dbReference type="SAM" id="Coils"/>
    </source>
</evidence>
<dbReference type="Proteomes" id="UP000797356">
    <property type="component" value="Chromosome 7"/>
</dbReference>